<feature type="chain" id="PRO_5011586514" description="Outer membrane beta-barrel protein" evidence="2">
    <location>
        <begin position="32"/>
        <end position="612"/>
    </location>
</feature>
<proteinExistence type="predicted"/>
<feature type="region of interest" description="Disordered" evidence="1">
    <location>
        <begin position="38"/>
        <end position="159"/>
    </location>
</feature>
<dbReference type="STRING" id="582672.SAMN05216360_103209"/>
<feature type="signal peptide" evidence="2">
    <location>
        <begin position="1"/>
        <end position="31"/>
    </location>
</feature>
<dbReference type="InterPro" id="IPR018759">
    <property type="entry name" value="BBP2_2"/>
</dbReference>
<feature type="compositionally biased region" description="Polar residues" evidence="1">
    <location>
        <begin position="105"/>
        <end position="116"/>
    </location>
</feature>
<gene>
    <name evidence="3" type="ORF">SAMN05216360_103209</name>
</gene>
<evidence type="ECO:0008006" key="5">
    <source>
        <dbReference type="Google" id="ProtNLM"/>
    </source>
</evidence>
<evidence type="ECO:0000256" key="2">
    <source>
        <dbReference type="SAM" id="SignalP"/>
    </source>
</evidence>
<name>A0A1G9VJ41_9HYPH</name>
<keyword evidence="4" id="KW-1185">Reference proteome</keyword>
<dbReference type="Proteomes" id="UP000198704">
    <property type="component" value="Unassembled WGS sequence"/>
</dbReference>
<keyword evidence="2" id="KW-0732">Signal</keyword>
<evidence type="ECO:0000256" key="1">
    <source>
        <dbReference type="SAM" id="MobiDB-lite"/>
    </source>
</evidence>
<dbReference type="AlphaFoldDB" id="A0A1G9VJ41"/>
<sequence>MRTARTDRRGRHEKRLAYAALALAFATSPTAAQRFDAISPVTGQPDNPGSGLDTAPNGLPALRRRLPDGGSLDGGRASPSGDTAGGDQIGGDSLRSPLSPPIPAQGQTQPGTSQLDTRATSGGQRTGGSSTAPSNLAPSALLRNRAAPPRRLGSATRRITQEITQVPPPAIGLTPIIQQPVVGVPLPPQAAPQFRPILPLLANTPALGLLTPGFILGTDLARPIPTDPAYAPIGYQVGSFTILPSFAQSLGYDSNPDQTSRQYAKGSVALRTDAAVDFQSNWASSSLQGSLRGAYLETPQNEAASRPAADGVVRYRLDADRDLHIDAEGRFLVDTQRTGNPNLQVANLQAATATGRPLLAVYGASLGATETFNRLSVTLRGSIDRSEFDNARLSDGTIINQADRNLNQYSLQLRTAYEVNPDFSPFIDILGDTRVYDLRRDQNGIRRDSDGISLLVGASFGLLRTLTGEISAGVQHREYVDPSLRSIDAPLINAALVWSMSPLTTVRLTAATGITETTIPGSSGILTDVATLEVQHDLFRNLSIVLGGSFLRNDYQGSTIRENGVSATARLDYHLTRWLTLRGTYIYQEIHSTVAGASFSDNTLLFGVRVNP</sequence>
<organism evidence="3 4">
    <name type="scientific">Methylobacterium phyllostachyos</name>
    <dbReference type="NCBI Taxonomy" id="582672"/>
    <lineage>
        <taxon>Bacteria</taxon>
        <taxon>Pseudomonadati</taxon>
        <taxon>Pseudomonadota</taxon>
        <taxon>Alphaproteobacteria</taxon>
        <taxon>Hyphomicrobiales</taxon>
        <taxon>Methylobacteriaceae</taxon>
        <taxon>Methylobacterium</taxon>
    </lineage>
</organism>
<dbReference type="Pfam" id="PF10082">
    <property type="entry name" value="BBP2_2"/>
    <property type="match status" value="1"/>
</dbReference>
<protein>
    <recommendedName>
        <fullName evidence="5">Outer membrane beta-barrel protein</fullName>
    </recommendedName>
</protein>
<dbReference type="EMBL" id="FNHS01000003">
    <property type="protein sequence ID" value="SDM72242.1"/>
    <property type="molecule type" value="Genomic_DNA"/>
</dbReference>
<reference evidence="4" key="1">
    <citation type="submission" date="2016-10" db="EMBL/GenBank/DDBJ databases">
        <authorList>
            <person name="Varghese N."/>
            <person name="Submissions S."/>
        </authorList>
    </citation>
    <scope>NUCLEOTIDE SEQUENCE [LARGE SCALE GENOMIC DNA]</scope>
    <source>
        <strain evidence="4">BL47</strain>
    </source>
</reference>
<accession>A0A1G9VJ41</accession>
<evidence type="ECO:0000313" key="4">
    <source>
        <dbReference type="Proteomes" id="UP000198704"/>
    </source>
</evidence>
<feature type="compositionally biased region" description="Low complexity" evidence="1">
    <location>
        <begin position="117"/>
        <end position="152"/>
    </location>
</feature>
<evidence type="ECO:0000313" key="3">
    <source>
        <dbReference type="EMBL" id="SDM72242.1"/>
    </source>
</evidence>